<name>A0AAV6U8W0_9ARAC</name>
<dbReference type="SUPFAM" id="SSF56672">
    <property type="entry name" value="DNA/RNA polymerases"/>
    <property type="match status" value="1"/>
</dbReference>
<comment type="caution">
    <text evidence="1">The sequence shown here is derived from an EMBL/GenBank/DDBJ whole genome shotgun (WGS) entry which is preliminary data.</text>
</comment>
<sequence>MKLRFGREDLLVQIYVRDLLSLVMKNATSGKNSSDLASLYDMLETKLRALESLGRTKEKFADFLEPLVESCLPENVLRAWERSRISENSDDLTSQRSLERLMVFLRHEVESEEMISLAWEGFGKEKENCTARNGRKSIQIDEPTAAALTVNSSEERKNCLFCDRPHQSHDCQKIADLSYEERKSQVMRKGCCLVCLKSGHMARKCHSKVRCLLCKRRHYALLCPDLRKESSLQCKDKGTVEQKVLLTNLPCEREIYLKTIMLKLRSGDREVCVRALLDDGSQRSYLEKSLVQELKLHPTGIEICSSIPRIRDGAILKELTSRGVELNDVGVETPPIRVLLGADVIGSILTGRVELLSSGISAIETLFGWTVLGLGEKKEVFSMVTLCLENLHIQKLWDLDTLGIIDPIEDKTKENLNEETLLHFQETVKINEEQRYEVSLPWLTGHPSLSSNREIAESRLKAVTKRLVRQDILSPYHDVFLQWKRDGIIEELEPSEDTTGTYYLPHRPVVKLSSATTKIRPVFDASLKTARCASLIDCLSTGPSLTEQIPPLLNRFRIDAKGVTADIKQAFLQISVQPEDRNVLRFLWWKDATCSEVVEYRHCRVVLGLTSSPFLLNATISHHLSLEEFQRESFAFTLSKLKKGFYVDNLVASVRNAEEFELLKNQAREIMEAGCFDLRCWTSTPVEQSQSVLGLRWSSVDELSCAEPKVIVKSDEEITKRTLLSTLNCVYDPIGFSCPAMLLPKLVLQEAWRRNLGWDEPLPEDLQEKFNSWNKHIAMIEKCSIPRRMFYGVIEEAPLHIFSDASAAAYACCAFLRCEEQGKEQQ</sequence>
<reference evidence="1 2" key="1">
    <citation type="journal article" date="2022" name="Nat. Ecol. Evol.">
        <title>A masculinizing supergene underlies an exaggerated male reproductive morph in a spider.</title>
        <authorList>
            <person name="Hendrickx F."/>
            <person name="De Corte Z."/>
            <person name="Sonet G."/>
            <person name="Van Belleghem S.M."/>
            <person name="Kostlbacher S."/>
            <person name="Vangestel C."/>
        </authorList>
    </citation>
    <scope>NUCLEOTIDE SEQUENCE [LARGE SCALE GENOMIC DNA]</scope>
    <source>
        <strain evidence="1">W744_W776</strain>
    </source>
</reference>
<accession>A0AAV6U8W0</accession>
<dbReference type="Pfam" id="PF03564">
    <property type="entry name" value="DUF1759"/>
    <property type="match status" value="1"/>
</dbReference>
<dbReference type="PANTHER" id="PTHR47331">
    <property type="entry name" value="PHD-TYPE DOMAIN-CONTAINING PROTEIN"/>
    <property type="match status" value="1"/>
</dbReference>
<evidence type="ECO:0008006" key="3">
    <source>
        <dbReference type="Google" id="ProtNLM"/>
    </source>
</evidence>
<proteinExistence type="predicted"/>
<keyword evidence="2" id="KW-1185">Reference proteome</keyword>
<dbReference type="PANTHER" id="PTHR47331:SF1">
    <property type="entry name" value="GAG-LIKE PROTEIN"/>
    <property type="match status" value="1"/>
</dbReference>
<dbReference type="Proteomes" id="UP000827092">
    <property type="component" value="Unassembled WGS sequence"/>
</dbReference>
<dbReference type="InterPro" id="IPR008042">
    <property type="entry name" value="Retrotrans_Pao"/>
</dbReference>
<dbReference type="Pfam" id="PF05380">
    <property type="entry name" value="Peptidase_A17"/>
    <property type="match status" value="1"/>
</dbReference>
<dbReference type="InterPro" id="IPR043502">
    <property type="entry name" value="DNA/RNA_pol_sf"/>
</dbReference>
<evidence type="ECO:0000313" key="2">
    <source>
        <dbReference type="Proteomes" id="UP000827092"/>
    </source>
</evidence>
<organism evidence="1 2">
    <name type="scientific">Oedothorax gibbosus</name>
    <dbReference type="NCBI Taxonomy" id="931172"/>
    <lineage>
        <taxon>Eukaryota</taxon>
        <taxon>Metazoa</taxon>
        <taxon>Ecdysozoa</taxon>
        <taxon>Arthropoda</taxon>
        <taxon>Chelicerata</taxon>
        <taxon>Arachnida</taxon>
        <taxon>Araneae</taxon>
        <taxon>Araneomorphae</taxon>
        <taxon>Entelegynae</taxon>
        <taxon>Araneoidea</taxon>
        <taxon>Linyphiidae</taxon>
        <taxon>Erigoninae</taxon>
        <taxon>Oedothorax</taxon>
    </lineage>
</organism>
<protein>
    <recommendedName>
        <fullName evidence="3">Peptidase aspartic putative domain-containing protein</fullName>
    </recommendedName>
</protein>
<dbReference type="InterPro" id="IPR005312">
    <property type="entry name" value="DUF1759"/>
</dbReference>
<dbReference type="EMBL" id="JAFNEN010000560">
    <property type="protein sequence ID" value="KAG8180514.1"/>
    <property type="molecule type" value="Genomic_DNA"/>
</dbReference>
<evidence type="ECO:0000313" key="1">
    <source>
        <dbReference type="EMBL" id="KAG8180514.1"/>
    </source>
</evidence>
<dbReference type="GO" id="GO:0071897">
    <property type="term" value="P:DNA biosynthetic process"/>
    <property type="evidence" value="ECO:0007669"/>
    <property type="project" value="UniProtKB-ARBA"/>
</dbReference>
<gene>
    <name evidence="1" type="ORF">JTE90_007469</name>
</gene>
<dbReference type="AlphaFoldDB" id="A0AAV6U8W0"/>